<accession>A0A1G6IRT0</accession>
<reference evidence="2 3" key="1">
    <citation type="submission" date="2016-06" db="EMBL/GenBank/DDBJ databases">
        <authorList>
            <person name="Olsen C.W."/>
            <person name="Carey S."/>
            <person name="Hinshaw L."/>
            <person name="Karasin A.I."/>
        </authorList>
    </citation>
    <scope>NUCLEOTIDE SEQUENCE [LARGE SCALE GENOMIC DNA]</scope>
    <source>
        <strain evidence="2 3">LZ-22</strain>
    </source>
</reference>
<dbReference type="InterPro" id="IPR025159">
    <property type="entry name" value="AbiEi_N"/>
</dbReference>
<protein>
    <submittedName>
        <fullName evidence="2">Transcriptional regulator, AbiEi antitoxin, Type IV TA system</fullName>
    </submittedName>
</protein>
<dbReference type="STRING" id="1577474.GA0111570_1229"/>
<evidence type="ECO:0000313" key="2">
    <source>
        <dbReference type="EMBL" id="SDC09151.1"/>
    </source>
</evidence>
<sequence>MARVARLAAGQWEMLTTAQAEREGITRVQLSRLADAGVLERVDRGIYTLASSPDDHRRLRAAWLSLDPVHTVEERLADPVAAGVVSFASAAGLHQLGDLLDDQPEFTLPGRKQSRRNMRIHRLALAADDVQLVEGLPTTTVERTIADLLRDGHDPDLVAQIVGQALRRGALDQERLAAHLQPLAHAHGQPDGPALVAHLLDVAGLSPGQIAAELVKSPIGASIFAQGQAAAIGEILASIGASLPPYDTTLAAVRAAVGPLADTFARTHAMSASSIGPMMDAVRVVSAAAKSASAADQFAPALAAQAAFSSAASLQKAVHDGLPAVLSPELTKASTSAIQAITASLEPAWKAAVASRPVLSLATELEDL</sequence>
<evidence type="ECO:0000259" key="1">
    <source>
        <dbReference type="Pfam" id="PF13338"/>
    </source>
</evidence>
<dbReference type="EMBL" id="FMYF01000022">
    <property type="protein sequence ID" value="SDC09151.1"/>
    <property type="molecule type" value="Genomic_DNA"/>
</dbReference>
<evidence type="ECO:0000313" key="3">
    <source>
        <dbReference type="Proteomes" id="UP000199086"/>
    </source>
</evidence>
<dbReference type="RefSeq" id="WP_281245228.1">
    <property type="nucleotide sequence ID" value="NZ_FMYF01000022.1"/>
</dbReference>
<dbReference type="Proteomes" id="UP000199086">
    <property type="component" value="Unassembled WGS sequence"/>
</dbReference>
<organism evidence="2 3">
    <name type="scientific">Raineyella antarctica</name>
    <dbReference type="NCBI Taxonomy" id="1577474"/>
    <lineage>
        <taxon>Bacteria</taxon>
        <taxon>Bacillati</taxon>
        <taxon>Actinomycetota</taxon>
        <taxon>Actinomycetes</taxon>
        <taxon>Propionibacteriales</taxon>
        <taxon>Propionibacteriaceae</taxon>
        <taxon>Raineyella</taxon>
    </lineage>
</organism>
<proteinExistence type="predicted"/>
<keyword evidence="3" id="KW-1185">Reference proteome</keyword>
<feature type="domain" description="AbiEi antitoxin N-terminal" evidence="1">
    <location>
        <begin position="3"/>
        <end position="50"/>
    </location>
</feature>
<gene>
    <name evidence="2" type="ORF">GA0111570_1229</name>
</gene>
<dbReference type="Pfam" id="PF13338">
    <property type="entry name" value="AbiEi_4"/>
    <property type="match status" value="1"/>
</dbReference>
<dbReference type="AlphaFoldDB" id="A0A1G6IRT0"/>
<name>A0A1G6IRT0_9ACTN</name>